<dbReference type="RefSeq" id="WP_124318175.1">
    <property type="nucleotide sequence ID" value="NZ_AP028155.1"/>
</dbReference>
<feature type="transmembrane region" description="Helical" evidence="1">
    <location>
        <begin position="176"/>
        <end position="194"/>
    </location>
</feature>
<feature type="transmembrane region" description="Helical" evidence="1">
    <location>
        <begin position="106"/>
        <end position="136"/>
    </location>
</feature>
<gene>
    <name evidence="2" type="ORF">GGR14_003150</name>
</gene>
<feature type="transmembrane region" description="Helical" evidence="1">
    <location>
        <begin position="65"/>
        <end position="85"/>
    </location>
</feature>
<protein>
    <submittedName>
        <fullName evidence="2">Uncharacterized protein</fullName>
    </submittedName>
</protein>
<dbReference type="Proteomes" id="UP000546007">
    <property type="component" value="Unassembled WGS sequence"/>
</dbReference>
<feature type="transmembrane region" description="Helical" evidence="1">
    <location>
        <begin position="148"/>
        <end position="169"/>
    </location>
</feature>
<keyword evidence="1" id="KW-0812">Transmembrane</keyword>
<evidence type="ECO:0000313" key="2">
    <source>
        <dbReference type="EMBL" id="MBB4027340.1"/>
    </source>
</evidence>
<feature type="transmembrane region" description="Helical" evidence="1">
    <location>
        <begin position="259"/>
        <end position="280"/>
    </location>
</feature>
<reference evidence="2 3" key="1">
    <citation type="submission" date="2020-08" db="EMBL/GenBank/DDBJ databases">
        <title>Genomic Encyclopedia of Type Strains, Phase IV (KMG-IV): sequencing the most valuable type-strain genomes for metagenomic binning, comparative biology and taxonomic classification.</title>
        <authorList>
            <person name="Goeker M."/>
        </authorList>
    </citation>
    <scope>NUCLEOTIDE SEQUENCE [LARGE SCALE GENOMIC DNA]</scope>
    <source>
        <strain evidence="2 3">DSM 105721</strain>
    </source>
</reference>
<keyword evidence="1" id="KW-1133">Transmembrane helix</keyword>
<name>A0A7W6HYM0_9BACT</name>
<dbReference type="EMBL" id="JACIES010000009">
    <property type="protein sequence ID" value="MBB4027340.1"/>
    <property type="molecule type" value="Genomic_DNA"/>
</dbReference>
<sequence>MDIHNLKTVACYNSRLLLRSWMFRLFLLLLFLIVILYQVLAQTNIFYGVNSGLVTLSSYLPHENAYLFTILQIVPLIFLAGSFLGKERKMDSMDTVYYRPESNADYVVGMMLGFTKTFMTMAGISLVIGMLLHIFASESPFNFWLYPFYWLTIIFPALVFALGFSFFIHTWVRHRGLGILILLVVFGVFLFQLGKVREGLFDPFGLSLPNAFSEVTGHPGMALYLMQRVCWLFVGMGFAGLAVLMFQRLPNRPVNRKRVMIVAIGCLVLGGLFGGVVYMARENVESVRELYAETYNKYQKFPKGNVVSNTLEVEQKGNVLSGKSTLLVKNQGDQELSEIILYLNPALVVSAIQEGETDVSFERENQVIRVARKLLPGEEVELTVEYRGGIDERVCYLDVDFDKLFQLQPIPGHSSTAGKRFAFVGDDFTVLTPECLWYPVAQPLVNPASPYDALPDFTSYSLQVASTDGRTVIAPGKRETKEGRVCFTGDVPLPGMGLCIGNFEKHDLVVDSTLYELYLFAGHGKLLRGFEEIRDSIPAIIRDARYNVEEQMGITYPYSQLTLVETPVSFSGFARPNKGGSEMAQPGMLFLPERGIGMWNDYKAEVAFRKRMMPEMSSFYSSTEDMLSSDLTRSLSSMFLNEYRYNVNQAKVLLYSVVSPSLLWRNGVASTSVGNLYTISPMFYEQTMALHSAEYPAINSILTDALKKSNTFFISYSELDQEERFVGRSVGDLFRDRLDNPYEVATLLHERTLELLRLLSVRNIPMEQITAFLATFIRENRFRQVEFDEMNREFIEKFGVDWMDVLPAWYENRKIPVFFVRDFKVENVTSQEDGEGSLSGFAFSGGFTIRDQANRRSRVSVNVFNDSDVDGVVSFEARDMTFSGMNSRRQGREGEKVVTRNFLVKAGTGMQIAVVLKGMTSTFNTNISSNLPTKFFIQGLTNISKTTDTTEYVKDLDRSYFMPAPGEIIVDNEDENFKLISPSSRKRLRNLISPLSESRYEMGSNLMIREGVEVVPRHMISSEAYGLNKLTHAFMLQGSKAKMEWTARVEREGEYEILAYIPPKVFVHRMEEQEKGGRGSGIFTVSAFSVTESEPEEVKQYYIVDVGGEKQEVSVDIKEHVGWVSLGLFQLPVGECKIVLTDQGNKDQVLLGDAIKWVYRGDK</sequence>
<dbReference type="OrthoDB" id="1108570at2"/>
<keyword evidence="3" id="KW-1185">Reference proteome</keyword>
<keyword evidence="1" id="KW-0472">Membrane</keyword>
<feature type="transmembrane region" description="Helical" evidence="1">
    <location>
        <begin position="225"/>
        <end position="247"/>
    </location>
</feature>
<accession>A0A7W6HYM0</accession>
<organism evidence="2 3">
    <name type="scientific">Butyricimonas faecihominis</name>
    <dbReference type="NCBI Taxonomy" id="1472416"/>
    <lineage>
        <taxon>Bacteria</taxon>
        <taxon>Pseudomonadati</taxon>
        <taxon>Bacteroidota</taxon>
        <taxon>Bacteroidia</taxon>
        <taxon>Bacteroidales</taxon>
        <taxon>Odoribacteraceae</taxon>
        <taxon>Butyricimonas</taxon>
    </lineage>
</organism>
<comment type="caution">
    <text evidence="2">The sequence shown here is derived from an EMBL/GenBank/DDBJ whole genome shotgun (WGS) entry which is preliminary data.</text>
</comment>
<dbReference type="AlphaFoldDB" id="A0A7W6HYM0"/>
<evidence type="ECO:0000313" key="3">
    <source>
        <dbReference type="Proteomes" id="UP000546007"/>
    </source>
</evidence>
<proteinExistence type="predicted"/>
<dbReference type="GeneID" id="93102981"/>
<evidence type="ECO:0000256" key="1">
    <source>
        <dbReference type="SAM" id="Phobius"/>
    </source>
</evidence>